<accession>A0A183D355</accession>
<dbReference type="AlphaFoldDB" id="A0A183D355"/>
<sequence length="243" mass="28186">MLHTGTLTLLRTQHTWQHADCLHRCFPHQSGGETVQIGFPKLAQIGLVFKYPKRIPFNQSTVSDPTQISCSVNPAGANTFSTFYLIDEERFSSWNTLIDITAYALRFLRKIARAPATWFAPISKSGALQVKDRKITQNCLFRQAQRHISKKGVIKRDLFLDEDKLWRCGGRLTTTRLPQQEKHPIFLPRQSRITQLLLLHAHQSLLHSGVPTTLAQFCKLYWTPHRRRTTKLVMQRMCMYCRR</sequence>
<evidence type="ECO:0000313" key="2">
    <source>
        <dbReference type="Proteomes" id="UP000271098"/>
    </source>
</evidence>
<evidence type="ECO:0000313" key="1">
    <source>
        <dbReference type="EMBL" id="VDK38166.1"/>
    </source>
</evidence>
<proteinExistence type="predicted"/>
<dbReference type="PANTHER" id="PTHR47331">
    <property type="entry name" value="PHD-TYPE DOMAIN-CONTAINING PROTEIN"/>
    <property type="match status" value="1"/>
</dbReference>
<dbReference type="WBParaSite" id="GPUH_0000315101-mRNA-1">
    <property type="protein sequence ID" value="GPUH_0000315101-mRNA-1"/>
    <property type="gene ID" value="GPUH_0000315101"/>
</dbReference>
<evidence type="ECO:0000313" key="3">
    <source>
        <dbReference type="WBParaSite" id="GPUH_0000315101-mRNA-1"/>
    </source>
</evidence>
<dbReference type="OrthoDB" id="5986643at2759"/>
<organism evidence="3">
    <name type="scientific">Gongylonema pulchrum</name>
    <dbReference type="NCBI Taxonomy" id="637853"/>
    <lineage>
        <taxon>Eukaryota</taxon>
        <taxon>Metazoa</taxon>
        <taxon>Ecdysozoa</taxon>
        <taxon>Nematoda</taxon>
        <taxon>Chromadorea</taxon>
        <taxon>Rhabditida</taxon>
        <taxon>Spirurina</taxon>
        <taxon>Spiruromorpha</taxon>
        <taxon>Spiruroidea</taxon>
        <taxon>Gongylonematidae</taxon>
        <taxon>Gongylonema</taxon>
    </lineage>
</organism>
<dbReference type="Proteomes" id="UP000271098">
    <property type="component" value="Unassembled WGS sequence"/>
</dbReference>
<dbReference type="PANTHER" id="PTHR47331:SF1">
    <property type="entry name" value="GAG-LIKE PROTEIN"/>
    <property type="match status" value="1"/>
</dbReference>
<reference evidence="1 2" key="2">
    <citation type="submission" date="2018-11" db="EMBL/GenBank/DDBJ databases">
        <authorList>
            <consortium name="Pathogen Informatics"/>
        </authorList>
    </citation>
    <scope>NUCLEOTIDE SEQUENCE [LARGE SCALE GENOMIC DNA]</scope>
</reference>
<name>A0A183D355_9BILA</name>
<keyword evidence="2" id="KW-1185">Reference proteome</keyword>
<reference evidence="3" key="1">
    <citation type="submission" date="2016-06" db="UniProtKB">
        <authorList>
            <consortium name="WormBaseParasite"/>
        </authorList>
    </citation>
    <scope>IDENTIFICATION</scope>
</reference>
<dbReference type="EMBL" id="UYRT01005202">
    <property type="protein sequence ID" value="VDK38166.1"/>
    <property type="molecule type" value="Genomic_DNA"/>
</dbReference>
<gene>
    <name evidence="1" type="ORF">GPUH_LOCUS3146</name>
</gene>
<protein>
    <submittedName>
        <fullName evidence="3">Integrase_H2C2 domain-containing protein</fullName>
    </submittedName>
</protein>